<dbReference type="InterPro" id="IPR005467">
    <property type="entry name" value="His_kinase_dom"/>
</dbReference>
<evidence type="ECO:0000256" key="7">
    <source>
        <dbReference type="ARBA" id="ARBA00022692"/>
    </source>
</evidence>
<dbReference type="InterPro" id="IPR003661">
    <property type="entry name" value="HisK_dim/P_dom"/>
</dbReference>
<dbReference type="Gene3D" id="3.30.450.20">
    <property type="entry name" value="PAS domain"/>
    <property type="match status" value="2"/>
</dbReference>
<dbReference type="CDD" id="cd18774">
    <property type="entry name" value="PDC2_HK_sensor"/>
    <property type="match status" value="1"/>
</dbReference>
<dbReference type="Pfam" id="PF02518">
    <property type="entry name" value="HATPase_c"/>
    <property type="match status" value="1"/>
</dbReference>
<keyword evidence="5" id="KW-0597">Phosphoprotein</keyword>
<keyword evidence="9" id="KW-0418">Kinase</keyword>
<dbReference type="GO" id="GO:0005524">
    <property type="term" value="F:ATP binding"/>
    <property type="evidence" value="ECO:0007669"/>
    <property type="project" value="UniProtKB-KW"/>
</dbReference>
<evidence type="ECO:0000313" key="16">
    <source>
        <dbReference type="EMBL" id="MCJ8502410.1"/>
    </source>
</evidence>
<dbReference type="PANTHER" id="PTHR43065">
    <property type="entry name" value="SENSOR HISTIDINE KINASE"/>
    <property type="match status" value="1"/>
</dbReference>
<dbReference type="SUPFAM" id="SSF55874">
    <property type="entry name" value="ATPase domain of HSP90 chaperone/DNA topoisomerase II/histidine kinase"/>
    <property type="match status" value="1"/>
</dbReference>
<dbReference type="EC" id="2.7.13.3" evidence="3"/>
<dbReference type="GO" id="GO:0005886">
    <property type="term" value="C:plasma membrane"/>
    <property type="evidence" value="ECO:0007669"/>
    <property type="project" value="UniProtKB-SubCell"/>
</dbReference>
<dbReference type="PROSITE" id="PS50109">
    <property type="entry name" value="HIS_KIN"/>
    <property type="match status" value="1"/>
</dbReference>
<dbReference type="InterPro" id="IPR003594">
    <property type="entry name" value="HATPase_dom"/>
</dbReference>
<dbReference type="AlphaFoldDB" id="A0AA41UJW7"/>
<dbReference type="Pfam" id="PF02743">
    <property type="entry name" value="dCache_1"/>
    <property type="match status" value="1"/>
</dbReference>
<protein>
    <recommendedName>
        <fullName evidence="3">histidine kinase</fullName>
        <ecNumber evidence="3">2.7.13.3</ecNumber>
    </recommendedName>
</protein>
<keyword evidence="13 14" id="KW-0472">Membrane</keyword>
<comment type="caution">
    <text evidence="16">The sequence shown here is derived from an EMBL/GenBank/DDBJ whole genome shotgun (WGS) entry which is preliminary data.</text>
</comment>
<dbReference type="CDD" id="cd00082">
    <property type="entry name" value="HisKA"/>
    <property type="match status" value="1"/>
</dbReference>
<dbReference type="PRINTS" id="PR00344">
    <property type="entry name" value="BCTRLSENSOR"/>
</dbReference>
<dbReference type="GO" id="GO:0000155">
    <property type="term" value="F:phosphorelay sensor kinase activity"/>
    <property type="evidence" value="ECO:0007669"/>
    <property type="project" value="InterPro"/>
</dbReference>
<dbReference type="Proteomes" id="UP001165427">
    <property type="component" value="Unassembled WGS sequence"/>
</dbReference>
<name>A0AA41UJW7_9BACT</name>
<dbReference type="Pfam" id="PF00512">
    <property type="entry name" value="HisKA"/>
    <property type="match status" value="1"/>
</dbReference>
<evidence type="ECO:0000256" key="9">
    <source>
        <dbReference type="ARBA" id="ARBA00022777"/>
    </source>
</evidence>
<dbReference type="SUPFAM" id="SSF47384">
    <property type="entry name" value="Homodimeric domain of signal transducing histidine kinase"/>
    <property type="match status" value="1"/>
</dbReference>
<keyword evidence="12" id="KW-0902">Two-component regulatory system</keyword>
<keyword evidence="10 16" id="KW-0067">ATP-binding</keyword>
<evidence type="ECO:0000313" key="17">
    <source>
        <dbReference type="Proteomes" id="UP001165427"/>
    </source>
</evidence>
<keyword evidence="8" id="KW-0547">Nucleotide-binding</keyword>
<evidence type="ECO:0000256" key="2">
    <source>
        <dbReference type="ARBA" id="ARBA00004651"/>
    </source>
</evidence>
<dbReference type="SMART" id="SM00388">
    <property type="entry name" value="HisKA"/>
    <property type="match status" value="1"/>
</dbReference>
<dbReference type="InterPro" id="IPR036097">
    <property type="entry name" value="HisK_dim/P_sf"/>
</dbReference>
<evidence type="ECO:0000256" key="10">
    <source>
        <dbReference type="ARBA" id="ARBA00022840"/>
    </source>
</evidence>
<comment type="catalytic activity">
    <reaction evidence="1">
        <text>ATP + protein L-histidine = ADP + protein N-phospho-L-histidine.</text>
        <dbReference type="EC" id="2.7.13.3"/>
    </reaction>
</comment>
<dbReference type="Gene3D" id="3.30.565.10">
    <property type="entry name" value="Histidine kinase-like ATPase, C-terminal domain"/>
    <property type="match status" value="1"/>
</dbReference>
<dbReference type="InterPro" id="IPR004358">
    <property type="entry name" value="Sig_transdc_His_kin-like_C"/>
</dbReference>
<keyword evidence="11 14" id="KW-1133">Transmembrane helix</keyword>
<sequence>MSETETRSDHMSAGYLRLRFRMAIIVIMVSLAPMVLVSGLILYQFHVFSNQMVRAHLGELVLKHKQNIDYFLRQKLNDISHLSRSFDLDQLQDKAFLQERLRILQEEYSFVFVDLGLVDETGRQVAYAGPFELQRADYSGAEWFQRAIKRHGYISDVFLGLRGHPHFIVSIKRHWEGREWLLRATIDFAAFNTLVENLAVGQTGTAFILNRQGEFQTRPPRGEPELTNQQYMNLFTKGEEALRNVQPSGDLGLMIEEEGIYLDGYLERYTAPSSIFSVEKMGERGSKFIIVAAFLKNNQWLLIFQQEASDAFAKLNRTQLIAGLVALMGALAIIVVAFIVAGRMVKRMERLDFEKEMMNQQVIETGKLASVGELAAGIAHEINNPVAIMVEEAGWIQDLMQEGIDQGDNLEEFKRALKQIETQGRRCKEITHKLLSFARKTDSRVQTLEINELITEVVDLLSQKSRYANVEVTVDLDPDLPPIQASATEMQQVLMNILHNAVDAMEKSGGAIHIHSRLEEGRIRIAIADTGPGIPASNLGRLFDPFFTTKPVGKGTGLGLSICYGIIHKMGGRIDVESQVGKGTTFHIELPLSDSAAKNEGA</sequence>
<keyword evidence="17" id="KW-1185">Reference proteome</keyword>
<evidence type="ECO:0000256" key="12">
    <source>
        <dbReference type="ARBA" id="ARBA00023012"/>
    </source>
</evidence>
<dbReference type="CDD" id="cd12914">
    <property type="entry name" value="PDC1_DGC_like"/>
    <property type="match status" value="1"/>
</dbReference>
<dbReference type="SMART" id="SM00387">
    <property type="entry name" value="HATPase_c"/>
    <property type="match status" value="1"/>
</dbReference>
<dbReference type="InterPro" id="IPR033479">
    <property type="entry name" value="dCache_1"/>
</dbReference>
<proteinExistence type="predicted"/>
<dbReference type="PANTHER" id="PTHR43065:SF46">
    <property type="entry name" value="C4-DICARBOXYLATE TRANSPORT SENSOR PROTEIN DCTB"/>
    <property type="match status" value="1"/>
</dbReference>
<dbReference type="EMBL" id="JALJRB010000025">
    <property type="protein sequence ID" value="MCJ8502410.1"/>
    <property type="molecule type" value="Genomic_DNA"/>
</dbReference>
<keyword evidence="4" id="KW-1003">Cell membrane</keyword>
<gene>
    <name evidence="16" type="ORF">MRX98_17670</name>
</gene>
<dbReference type="Gene3D" id="1.10.287.130">
    <property type="match status" value="1"/>
</dbReference>
<evidence type="ECO:0000256" key="14">
    <source>
        <dbReference type="SAM" id="Phobius"/>
    </source>
</evidence>
<evidence type="ECO:0000256" key="8">
    <source>
        <dbReference type="ARBA" id="ARBA00022741"/>
    </source>
</evidence>
<feature type="transmembrane region" description="Helical" evidence="14">
    <location>
        <begin position="320"/>
        <end position="341"/>
    </location>
</feature>
<evidence type="ECO:0000256" key="5">
    <source>
        <dbReference type="ARBA" id="ARBA00022553"/>
    </source>
</evidence>
<dbReference type="RefSeq" id="WP_246913136.1">
    <property type="nucleotide sequence ID" value="NZ_JALJRB010000025.1"/>
</dbReference>
<evidence type="ECO:0000256" key="4">
    <source>
        <dbReference type="ARBA" id="ARBA00022475"/>
    </source>
</evidence>
<keyword evidence="7 14" id="KW-0812">Transmembrane</keyword>
<evidence type="ECO:0000259" key="15">
    <source>
        <dbReference type="PROSITE" id="PS50109"/>
    </source>
</evidence>
<keyword evidence="6" id="KW-0808">Transferase</keyword>
<accession>A0AA41UJW7</accession>
<feature type="transmembrane region" description="Helical" evidence="14">
    <location>
        <begin position="20"/>
        <end position="43"/>
    </location>
</feature>
<evidence type="ECO:0000256" key="6">
    <source>
        <dbReference type="ARBA" id="ARBA00022679"/>
    </source>
</evidence>
<organism evidence="16 17">
    <name type="scientific">Desulfatitalea alkaliphila</name>
    <dbReference type="NCBI Taxonomy" id="2929485"/>
    <lineage>
        <taxon>Bacteria</taxon>
        <taxon>Pseudomonadati</taxon>
        <taxon>Thermodesulfobacteriota</taxon>
        <taxon>Desulfobacteria</taxon>
        <taxon>Desulfobacterales</taxon>
        <taxon>Desulfosarcinaceae</taxon>
        <taxon>Desulfatitalea</taxon>
    </lineage>
</organism>
<evidence type="ECO:0000256" key="3">
    <source>
        <dbReference type="ARBA" id="ARBA00012438"/>
    </source>
</evidence>
<evidence type="ECO:0000256" key="11">
    <source>
        <dbReference type="ARBA" id="ARBA00022989"/>
    </source>
</evidence>
<evidence type="ECO:0000256" key="13">
    <source>
        <dbReference type="ARBA" id="ARBA00023136"/>
    </source>
</evidence>
<reference evidence="16" key="1">
    <citation type="submission" date="2022-04" db="EMBL/GenBank/DDBJ databases">
        <title>Desulfatitalea alkaliphila sp. nov., a novel anaerobic sulfate-reducing bacterium isolated from terrestrial mud volcano, Taman Peninsula, Russia.</title>
        <authorList>
            <person name="Khomyakova M.A."/>
            <person name="Merkel A.Y."/>
            <person name="Slobodkin A.I."/>
        </authorList>
    </citation>
    <scope>NUCLEOTIDE SEQUENCE</scope>
    <source>
        <strain evidence="16">M08but</strain>
    </source>
</reference>
<evidence type="ECO:0000256" key="1">
    <source>
        <dbReference type="ARBA" id="ARBA00000085"/>
    </source>
</evidence>
<feature type="domain" description="Histidine kinase" evidence="15">
    <location>
        <begin position="377"/>
        <end position="594"/>
    </location>
</feature>
<comment type="subcellular location">
    <subcellularLocation>
        <location evidence="2">Cell membrane</location>
        <topology evidence="2">Multi-pass membrane protein</topology>
    </subcellularLocation>
</comment>
<dbReference type="InterPro" id="IPR036890">
    <property type="entry name" value="HATPase_C_sf"/>
</dbReference>